<dbReference type="PANTHER" id="PTHR48081:SF33">
    <property type="entry name" value="KYNURENINE FORMAMIDASE"/>
    <property type="match status" value="1"/>
</dbReference>
<dbReference type="InterPro" id="IPR029058">
    <property type="entry name" value="AB_hydrolase_fold"/>
</dbReference>
<dbReference type="Pfam" id="PF07859">
    <property type="entry name" value="Abhydrolase_3"/>
    <property type="match status" value="1"/>
</dbReference>
<proteinExistence type="predicted"/>
<keyword evidence="4" id="KW-1185">Reference proteome</keyword>
<dbReference type="Proteomes" id="UP000643405">
    <property type="component" value="Unassembled WGS sequence"/>
</dbReference>
<dbReference type="SUPFAM" id="SSF53474">
    <property type="entry name" value="alpha/beta-Hydrolases"/>
    <property type="match status" value="1"/>
</dbReference>
<evidence type="ECO:0000259" key="2">
    <source>
        <dbReference type="Pfam" id="PF07859"/>
    </source>
</evidence>
<comment type="caution">
    <text evidence="3">The sequence shown here is derived from an EMBL/GenBank/DDBJ whole genome shotgun (WGS) entry which is preliminary data.</text>
</comment>
<dbReference type="InterPro" id="IPR013094">
    <property type="entry name" value="AB_hydrolase_3"/>
</dbReference>
<dbReference type="EMBL" id="JACVVX010000003">
    <property type="protein sequence ID" value="MBD0415562.1"/>
    <property type="molecule type" value="Genomic_DNA"/>
</dbReference>
<dbReference type="GO" id="GO:0016787">
    <property type="term" value="F:hydrolase activity"/>
    <property type="evidence" value="ECO:0007669"/>
    <property type="project" value="UniProtKB-KW"/>
</dbReference>
<gene>
    <name evidence="3" type="ORF">ICI42_12905</name>
</gene>
<feature type="domain" description="Alpha/beta hydrolase fold-3" evidence="2">
    <location>
        <begin position="66"/>
        <end position="253"/>
    </location>
</feature>
<protein>
    <submittedName>
        <fullName evidence="3">Alpha/beta hydrolase</fullName>
    </submittedName>
</protein>
<evidence type="ECO:0000313" key="4">
    <source>
        <dbReference type="Proteomes" id="UP000643405"/>
    </source>
</evidence>
<name>A0A8J6PWQ6_9HYPH</name>
<keyword evidence="1 3" id="KW-0378">Hydrolase</keyword>
<reference evidence="3" key="1">
    <citation type="submission" date="2020-09" db="EMBL/GenBank/DDBJ databases">
        <title>Genome seq and assembly of Tianweitania sp.</title>
        <authorList>
            <person name="Chhetri G."/>
        </authorList>
    </citation>
    <scope>NUCLEOTIDE SEQUENCE</scope>
    <source>
        <strain evidence="3">Rool2</strain>
    </source>
</reference>
<evidence type="ECO:0000256" key="1">
    <source>
        <dbReference type="ARBA" id="ARBA00022801"/>
    </source>
</evidence>
<sequence length="279" mass="30774">MSFDDLPPQTPINANADAYAETCLRLSRAVAENSRAVLDVTYGPDYWQKLDIYLPEEPTSEPLPVLLFFHGGNFTHGYKEWCGFMAPVITAFPAIFVSVSYRLAPTVSYRDIMQDAFAALTHVRETIAELGGDPKRIFIGGHSAGAQIVVQMALQHEARRAAGLPDDAFLGVLPISGSYSRRLADIEADESLRVPADVPNSPIEIASKTSAPFFITWGGKEKEQVLRDGPALVAALKAVGQPVEHHVFPDDDHFSIHLNTGNADDLWTLKVREWMDRSR</sequence>
<dbReference type="PANTHER" id="PTHR48081">
    <property type="entry name" value="AB HYDROLASE SUPERFAMILY PROTEIN C4A8.06C"/>
    <property type="match status" value="1"/>
</dbReference>
<dbReference type="AlphaFoldDB" id="A0A8J6PWQ6"/>
<accession>A0A8J6PWQ6</accession>
<dbReference type="InterPro" id="IPR050300">
    <property type="entry name" value="GDXG_lipolytic_enzyme"/>
</dbReference>
<organism evidence="3 4">
    <name type="scientific">Oryzicola mucosus</name>
    <dbReference type="NCBI Taxonomy" id="2767425"/>
    <lineage>
        <taxon>Bacteria</taxon>
        <taxon>Pseudomonadati</taxon>
        <taxon>Pseudomonadota</taxon>
        <taxon>Alphaproteobacteria</taxon>
        <taxon>Hyphomicrobiales</taxon>
        <taxon>Phyllobacteriaceae</taxon>
        <taxon>Oryzicola</taxon>
    </lineage>
</organism>
<dbReference type="Gene3D" id="3.40.50.1820">
    <property type="entry name" value="alpha/beta hydrolase"/>
    <property type="match status" value="1"/>
</dbReference>
<evidence type="ECO:0000313" key="3">
    <source>
        <dbReference type="EMBL" id="MBD0415562.1"/>
    </source>
</evidence>
<dbReference type="RefSeq" id="WP_188164966.1">
    <property type="nucleotide sequence ID" value="NZ_JACVVX010000003.1"/>
</dbReference>